<feature type="compositionally biased region" description="Polar residues" evidence="2">
    <location>
        <begin position="57"/>
        <end position="76"/>
    </location>
</feature>
<dbReference type="Gene3D" id="1.20.5.170">
    <property type="match status" value="1"/>
</dbReference>
<feature type="coiled-coil region" evidence="1">
    <location>
        <begin position="99"/>
        <end position="295"/>
    </location>
</feature>
<proteinExistence type="predicted"/>
<dbReference type="EMBL" id="JADOXO010000100">
    <property type="protein sequence ID" value="KAF9813642.1"/>
    <property type="molecule type" value="Genomic_DNA"/>
</dbReference>
<protein>
    <recommendedName>
        <fullName evidence="5">Hyaluronan-mediated motility receptor C-terminal domain-containing protein</fullName>
    </recommendedName>
</protein>
<gene>
    <name evidence="3" type="ORF">IEO21_05474</name>
</gene>
<sequence>MFPRGPRFPAPKAPDVPGPNAYNPQDPEYDAYKRGAFLEKTNRFTKDNPSDVPGPGTYNTETNATRSKPPNNGTKSNVDRFAVLQRKLEELERVHTDGKKSHHLELERLKLDLSRAQRAATEHAERADKLKKQNEQLEARLQELKKSTVSEQGDLRDLRIKLKAAEHERTQLAAKQGETSEMKKALQAAEAKRKDDLRERDRRIAELERGLQSEKKKREMAEARLADVKGKVDMESQQARAAVSDLESQLASTRADVHDTKASLEDLKAQAADTEEELLERLEQHRALLARVANEYGRLAAATVHKSHHIRVQDQSNNLQLRVFRLERKLANADGQVVELANLVRHTKEENIFLAARLREADEEAVFYARLASELSNPLPDPPAWRELDRCLDNVADGLQRSRAEIHERITADFSTWVDLHRLRDDALVFHSSVLLKALDQTNALAQRHSTQLTDAQARCTELQTTLATAQEDCANAQEQLVETKVALERCQALEAALRKDLDNTRAQMQQEASKGEQLLQKEKDANTRLADTVHKSRMAEEGLQAEIEQLTSDLTQAEQYQEAYNGLLEEVDALVAKNALAEEEAVRLSKFNAEIVGHRNPAQRIVYVDKIRRELHETKQKLLMTSRDRDAVQAHNEDLQHEIALYKSVAIPSEYKPRTAVTRVERAPMVTQGLSISKGVEHGKSISVPSARLASMPEMEYEQGGMTLDEIM</sequence>
<dbReference type="Pfam" id="PF07004">
    <property type="entry name" value="SHIPPO-rpt"/>
    <property type="match status" value="2"/>
</dbReference>
<evidence type="ECO:0000256" key="1">
    <source>
        <dbReference type="SAM" id="Coils"/>
    </source>
</evidence>
<comment type="caution">
    <text evidence="3">The sequence shown here is derived from an EMBL/GenBank/DDBJ whole genome shotgun (WGS) entry which is preliminary data.</text>
</comment>
<dbReference type="Proteomes" id="UP000639403">
    <property type="component" value="Unassembled WGS sequence"/>
</dbReference>
<feature type="compositionally biased region" description="Basic and acidic residues" evidence="2">
    <location>
        <begin position="30"/>
        <end position="49"/>
    </location>
</feature>
<reference evidence="3" key="1">
    <citation type="submission" date="2020-11" db="EMBL/GenBank/DDBJ databases">
        <authorList>
            <person name="Koelle M."/>
            <person name="Horta M.A.C."/>
            <person name="Nowrousian M."/>
            <person name="Ohm R.A."/>
            <person name="Benz P."/>
            <person name="Pilgard A."/>
        </authorList>
    </citation>
    <scope>NUCLEOTIDE SEQUENCE</scope>
    <source>
        <strain evidence="3">FPRL280</strain>
    </source>
</reference>
<feature type="compositionally biased region" description="Pro residues" evidence="2">
    <location>
        <begin position="1"/>
        <end position="17"/>
    </location>
</feature>
<dbReference type="InterPro" id="IPR010736">
    <property type="entry name" value="SHIPPO-rpt"/>
</dbReference>
<evidence type="ECO:0000313" key="3">
    <source>
        <dbReference type="EMBL" id="KAF9813642.1"/>
    </source>
</evidence>
<name>A0A8H7U1H9_9APHY</name>
<feature type="region of interest" description="Disordered" evidence="2">
    <location>
        <begin position="1"/>
        <end position="78"/>
    </location>
</feature>
<evidence type="ECO:0000256" key="2">
    <source>
        <dbReference type="SAM" id="MobiDB-lite"/>
    </source>
</evidence>
<feature type="coiled-coil region" evidence="1">
    <location>
        <begin position="453"/>
        <end position="585"/>
    </location>
</feature>
<organism evidence="3 4">
    <name type="scientific">Rhodonia placenta</name>
    <dbReference type="NCBI Taxonomy" id="104341"/>
    <lineage>
        <taxon>Eukaryota</taxon>
        <taxon>Fungi</taxon>
        <taxon>Dikarya</taxon>
        <taxon>Basidiomycota</taxon>
        <taxon>Agaricomycotina</taxon>
        <taxon>Agaricomycetes</taxon>
        <taxon>Polyporales</taxon>
        <taxon>Adustoporiaceae</taxon>
        <taxon>Rhodonia</taxon>
    </lineage>
</organism>
<keyword evidence="1" id="KW-0175">Coiled coil</keyword>
<accession>A0A8H7U1H9</accession>
<evidence type="ECO:0008006" key="5">
    <source>
        <dbReference type="Google" id="ProtNLM"/>
    </source>
</evidence>
<reference evidence="3" key="2">
    <citation type="journal article" name="Front. Microbiol.">
        <title>Degradative Capacity of Two Strains of Rhodonia placenta: From Phenotype to Genotype.</title>
        <authorList>
            <person name="Kolle M."/>
            <person name="Horta M.A.C."/>
            <person name="Nowrousian M."/>
            <person name="Ohm R.A."/>
            <person name="Benz J.P."/>
            <person name="Pilgard A."/>
        </authorList>
    </citation>
    <scope>NUCLEOTIDE SEQUENCE</scope>
    <source>
        <strain evidence="3">FPRL280</strain>
    </source>
</reference>
<evidence type="ECO:0000313" key="4">
    <source>
        <dbReference type="Proteomes" id="UP000639403"/>
    </source>
</evidence>
<dbReference type="AlphaFoldDB" id="A0A8H7U1H9"/>